<dbReference type="Proteomes" id="UP000271087">
    <property type="component" value="Unassembled WGS sequence"/>
</dbReference>
<dbReference type="WBParaSite" id="nOo.2.0.1.t11779-RA">
    <property type="protein sequence ID" value="nOo.2.0.1.t11779-RA"/>
    <property type="gene ID" value="nOo.2.0.1.g11779"/>
</dbReference>
<reference evidence="1 2" key="2">
    <citation type="submission" date="2018-08" db="EMBL/GenBank/DDBJ databases">
        <authorList>
            <person name="Laetsch R D."/>
            <person name="Stevens L."/>
            <person name="Kumar S."/>
            <person name="Blaxter L. M."/>
        </authorList>
    </citation>
    <scope>NUCLEOTIDE SEQUENCE [LARGE SCALE GENOMIC DNA]</scope>
</reference>
<evidence type="ECO:0000313" key="3">
    <source>
        <dbReference type="WBParaSite" id="nOo.2.0.1.t11779-RA"/>
    </source>
</evidence>
<name>A0A182EUE9_ONCOC</name>
<sequence>ERNEFVNPLQLRRKQWRQRNWASSTLPPWRTTR</sequence>
<dbReference type="AlphaFoldDB" id="A0A182EUE9"/>
<gene>
    <name evidence="1" type="ORF">NOO_LOCUS11779</name>
</gene>
<keyword evidence="2" id="KW-1185">Reference proteome</keyword>
<evidence type="ECO:0000313" key="1">
    <source>
        <dbReference type="EMBL" id="VDM97061.1"/>
    </source>
</evidence>
<protein>
    <submittedName>
        <fullName evidence="3">Phage tail protein</fullName>
    </submittedName>
</protein>
<reference evidence="3" key="1">
    <citation type="submission" date="2016-06" db="UniProtKB">
        <authorList>
            <consortium name="WormBaseParasite"/>
        </authorList>
    </citation>
    <scope>IDENTIFICATION</scope>
</reference>
<proteinExistence type="predicted"/>
<organism evidence="3">
    <name type="scientific">Onchocerca ochengi</name>
    <name type="common">Filarial nematode worm</name>
    <dbReference type="NCBI Taxonomy" id="42157"/>
    <lineage>
        <taxon>Eukaryota</taxon>
        <taxon>Metazoa</taxon>
        <taxon>Ecdysozoa</taxon>
        <taxon>Nematoda</taxon>
        <taxon>Chromadorea</taxon>
        <taxon>Rhabditida</taxon>
        <taxon>Spirurina</taxon>
        <taxon>Spiruromorpha</taxon>
        <taxon>Filarioidea</taxon>
        <taxon>Onchocercidae</taxon>
        <taxon>Onchocerca</taxon>
    </lineage>
</organism>
<accession>A0A182EUE9</accession>
<evidence type="ECO:0000313" key="2">
    <source>
        <dbReference type="Proteomes" id="UP000271087"/>
    </source>
</evidence>
<dbReference type="EMBL" id="UYRW01008762">
    <property type="protein sequence ID" value="VDM97061.1"/>
    <property type="molecule type" value="Genomic_DNA"/>
</dbReference>